<name>A0A7G6YBM3_9MICO</name>
<accession>A0A7G6YBM3</accession>
<keyword evidence="2" id="KW-1133">Transmembrane helix</keyword>
<dbReference type="InterPro" id="IPR018929">
    <property type="entry name" value="DUF2510"/>
</dbReference>
<dbReference type="Proteomes" id="UP000515511">
    <property type="component" value="Chromosome"/>
</dbReference>
<dbReference type="KEGG" id="lse:F1C12_12625"/>
<organism evidence="4 5">
    <name type="scientific">Leifsonia shinshuensis</name>
    <dbReference type="NCBI Taxonomy" id="150026"/>
    <lineage>
        <taxon>Bacteria</taxon>
        <taxon>Bacillati</taxon>
        <taxon>Actinomycetota</taxon>
        <taxon>Actinomycetes</taxon>
        <taxon>Micrococcales</taxon>
        <taxon>Microbacteriaceae</taxon>
        <taxon>Leifsonia</taxon>
    </lineage>
</organism>
<feature type="transmembrane region" description="Helical" evidence="2">
    <location>
        <begin position="101"/>
        <end position="124"/>
    </location>
</feature>
<evidence type="ECO:0000259" key="3">
    <source>
        <dbReference type="Pfam" id="PF10708"/>
    </source>
</evidence>
<sequence length="249" mass="26452">MACRTPCSTATTRGCSSGTRAQPWTRSWGTSEVDGESGEASRQLGPGWYPDPFGEAALRWWDGTKWEAPVSAAPGMRPAPPAYSSFGRRPLAPEAPVYTTWIWLVLLLPLVGVVASLATIGTVSRSFTALAHPGAANLALLSSPAYIVNGLLSWLVFGLSVVFSWLDYRALENRGVDRPFHWAWSFLAWPVYTIGRAVIVRRVAGGRGSGVLWASIAVLAISVAAGIAAALILSSAILQTIHQLPPAGA</sequence>
<dbReference type="EMBL" id="CP043641">
    <property type="protein sequence ID" value="QNE35888.1"/>
    <property type="molecule type" value="Genomic_DNA"/>
</dbReference>
<feature type="compositionally biased region" description="Polar residues" evidence="1">
    <location>
        <begin position="1"/>
        <end position="30"/>
    </location>
</feature>
<evidence type="ECO:0000313" key="4">
    <source>
        <dbReference type="EMBL" id="QNE35888.1"/>
    </source>
</evidence>
<keyword evidence="2" id="KW-0812">Transmembrane</keyword>
<evidence type="ECO:0000313" key="5">
    <source>
        <dbReference type="Proteomes" id="UP000515511"/>
    </source>
</evidence>
<reference evidence="5" key="1">
    <citation type="submission" date="2019-09" db="EMBL/GenBank/DDBJ databases">
        <title>Antimicrobial potential of Antarctic Bacteria.</title>
        <authorList>
            <person name="Benaud N."/>
            <person name="Edwards R.J."/>
            <person name="Ferrari B.C."/>
        </authorList>
    </citation>
    <scope>NUCLEOTIDE SEQUENCE [LARGE SCALE GENOMIC DNA]</scope>
    <source>
        <strain evidence="5">INR9</strain>
    </source>
</reference>
<evidence type="ECO:0000256" key="2">
    <source>
        <dbReference type="SAM" id="Phobius"/>
    </source>
</evidence>
<feature type="domain" description="DUF2510" evidence="3">
    <location>
        <begin position="46"/>
        <end position="74"/>
    </location>
</feature>
<feature type="transmembrane region" description="Helical" evidence="2">
    <location>
        <begin position="211"/>
        <end position="238"/>
    </location>
</feature>
<proteinExistence type="predicted"/>
<evidence type="ECO:0000256" key="1">
    <source>
        <dbReference type="SAM" id="MobiDB-lite"/>
    </source>
</evidence>
<keyword evidence="2" id="KW-0472">Membrane</keyword>
<feature type="region of interest" description="Disordered" evidence="1">
    <location>
        <begin position="1"/>
        <end position="45"/>
    </location>
</feature>
<dbReference type="AlphaFoldDB" id="A0A7G6YBM3"/>
<feature type="transmembrane region" description="Helical" evidence="2">
    <location>
        <begin position="145"/>
        <end position="166"/>
    </location>
</feature>
<dbReference type="Pfam" id="PF10708">
    <property type="entry name" value="DUF2510"/>
    <property type="match status" value="1"/>
</dbReference>
<protein>
    <submittedName>
        <fullName evidence="4">DUF2510 domain-containing protein</fullName>
    </submittedName>
</protein>
<feature type="transmembrane region" description="Helical" evidence="2">
    <location>
        <begin position="181"/>
        <end position="199"/>
    </location>
</feature>
<gene>
    <name evidence="4" type="ORF">F1C12_12625</name>
</gene>